<reference evidence="2" key="1">
    <citation type="journal article" date="2020" name="BMC Genomics">
        <title>Correction to: Identification and distribution of gene clusters required for synthesis of sphingolipid metabolism inhibitors in diverse species of the filamentous fungus Fusarium.</title>
        <authorList>
            <person name="Kim H.S."/>
            <person name="Lohmar J.M."/>
            <person name="Busman M."/>
            <person name="Brown D.W."/>
            <person name="Naumann T.A."/>
            <person name="Divon H.H."/>
            <person name="Lysoe E."/>
            <person name="Uhlig S."/>
            <person name="Proctor R.H."/>
        </authorList>
    </citation>
    <scope>NUCLEOTIDE SEQUENCE</scope>
    <source>
        <strain evidence="2">NRRL 20472</strain>
    </source>
</reference>
<protein>
    <submittedName>
        <fullName evidence="2">Uncharacterized protein</fullName>
    </submittedName>
</protein>
<proteinExistence type="predicted"/>
<dbReference type="EMBL" id="JABEXW010000541">
    <property type="protein sequence ID" value="KAF4962433.1"/>
    <property type="molecule type" value="Genomic_DNA"/>
</dbReference>
<dbReference type="Proteomes" id="UP000622797">
    <property type="component" value="Unassembled WGS sequence"/>
</dbReference>
<feature type="compositionally biased region" description="Basic and acidic residues" evidence="1">
    <location>
        <begin position="412"/>
        <end position="422"/>
    </location>
</feature>
<comment type="caution">
    <text evidence="2">The sequence shown here is derived from an EMBL/GenBank/DDBJ whole genome shotgun (WGS) entry which is preliminary data.</text>
</comment>
<accession>A0A8H4X5A4</accession>
<evidence type="ECO:0000256" key="1">
    <source>
        <dbReference type="SAM" id="MobiDB-lite"/>
    </source>
</evidence>
<reference evidence="2" key="2">
    <citation type="submission" date="2020-05" db="EMBL/GenBank/DDBJ databases">
        <authorList>
            <person name="Kim H.-S."/>
            <person name="Proctor R.H."/>
            <person name="Brown D.W."/>
        </authorList>
    </citation>
    <scope>NUCLEOTIDE SEQUENCE</scope>
    <source>
        <strain evidence="2">NRRL 20472</strain>
    </source>
</reference>
<name>A0A8H4X5A4_9HYPO</name>
<dbReference type="AlphaFoldDB" id="A0A8H4X5A4"/>
<organism evidence="2 3">
    <name type="scientific">Fusarium sarcochroum</name>
    <dbReference type="NCBI Taxonomy" id="1208366"/>
    <lineage>
        <taxon>Eukaryota</taxon>
        <taxon>Fungi</taxon>
        <taxon>Dikarya</taxon>
        <taxon>Ascomycota</taxon>
        <taxon>Pezizomycotina</taxon>
        <taxon>Sordariomycetes</taxon>
        <taxon>Hypocreomycetidae</taxon>
        <taxon>Hypocreales</taxon>
        <taxon>Nectriaceae</taxon>
        <taxon>Fusarium</taxon>
        <taxon>Fusarium lateritium species complex</taxon>
    </lineage>
</organism>
<evidence type="ECO:0000313" key="2">
    <source>
        <dbReference type="EMBL" id="KAF4962433.1"/>
    </source>
</evidence>
<dbReference type="OrthoDB" id="4841107at2759"/>
<sequence>MSNSEEVSEILPTFVSSVSKSSPAIYFHHIIDPEDTTLTVQVLGANLSFKFSHTRAKATSKQSTILRQLENKTTGFIALTTPKSQRVVLAVAESGHGLGRYGDLLDKKQGVLPNSVWTKRVVAIGKTLGLNMRRPFDNPHRIAGNTEGIFLGSHVEVKLAVHGVCVLLETFGVTKDFEKVTMEQLHQLRRARWEDGSRPVFEVYFSRKHCHPCRSLVRKLQEATGITIKLLWKHRLIMKTYPVTCKRIEQSRHPNQAQPEQVFDSQDYDFGDILPGDSDIEVISDDEETYDCVDTIDLTNIRSTSPTTISEEIDALIDGLAYRVGQMEGSPEGATAAIVGFAQTIQAQRKKKTLLKAVDVNKPLPATPVIEAPVDVIENGERNTFPRAQRNLFRGPRDNDGSRARSASPSTGRRDTVRERSPRGYNMGSTGRLAVEIPGVRSVAKARSRPRSFR</sequence>
<feature type="region of interest" description="Disordered" evidence="1">
    <location>
        <begin position="382"/>
        <end position="433"/>
    </location>
</feature>
<gene>
    <name evidence="2" type="ORF">FSARC_9487</name>
</gene>
<keyword evidence="3" id="KW-1185">Reference proteome</keyword>
<evidence type="ECO:0000313" key="3">
    <source>
        <dbReference type="Proteomes" id="UP000622797"/>
    </source>
</evidence>